<accession>A0A074KSV2</accession>
<dbReference type="PANTHER" id="PTHR43280">
    <property type="entry name" value="ARAC-FAMILY TRANSCRIPTIONAL REGULATOR"/>
    <property type="match status" value="1"/>
</dbReference>
<dbReference type="Gene3D" id="2.130.10.10">
    <property type="entry name" value="YVTN repeat-like/Quinoprotein amine dehydrogenase"/>
    <property type="match status" value="2"/>
</dbReference>
<dbReference type="InterPro" id="IPR020449">
    <property type="entry name" value="Tscrpt_reg_AraC-type_HTH"/>
</dbReference>
<evidence type="ECO:0000256" key="4">
    <source>
        <dbReference type="SAM" id="Coils"/>
    </source>
</evidence>
<dbReference type="Proteomes" id="UP000027821">
    <property type="component" value="Unassembled WGS sequence"/>
</dbReference>
<dbReference type="InterPro" id="IPR015943">
    <property type="entry name" value="WD40/YVTN_repeat-like_dom_sf"/>
</dbReference>
<keyword evidence="4" id="KW-0175">Coiled coil</keyword>
<feature type="domain" description="HTH araC/xylS-type" evidence="5">
    <location>
        <begin position="1126"/>
        <end position="1225"/>
    </location>
</feature>
<organism evidence="6 7">
    <name type="scientific">Anditalea andensis</name>
    <dbReference type="NCBI Taxonomy" id="1048983"/>
    <lineage>
        <taxon>Bacteria</taxon>
        <taxon>Pseudomonadati</taxon>
        <taxon>Bacteroidota</taxon>
        <taxon>Cytophagia</taxon>
        <taxon>Cytophagales</taxon>
        <taxon>Cytophagaceae</taxon>
        <taxon>Anditalea</taxon>
    </lineage>
</organism>
<keyword evidence="3" id="KW-0804">Transcription</keyword>
<dbReference type="EMBL" id="JMIH01000031">
    <property type="protein sequence ID" value="KEO71999.1"/>
    <property type="molecule type" value="Genomic_DNA"/>
</dbReference>
<dbReference type="RefSeq" id="WP_035078748.1">
    <property type="nucleotide sequence ID" value="NZ_JMIH01000031.1"/>
</dbReference>
<gene>
    <name evidence="6" type="ORF">EL17_20215</name>
</gene>
<evidence type="ECO:0000259" key="5">
    <source>
        <dbReference type="PROSITE" id="PS01124"/>
    </source>
</evidence>
<evidence type="ECO:0000256" key="3">
    <source>
        <dbReference type="ARBA" id="ARBA00023163"/>
    </source>
</evidence>
<evidence type="ECO:0000256" key="1">
    <source>
        <dbReference type="ARBA" id="ARBA00023015"/>
    </source>
</evidence>
<dbReference type="PROSITE" id="PS01124">
    <property type="entry name" value="HTH_ARAC_FAMILY_2"/>
    <property type="match status" value="1"/>
</dbReference>
<dbReference type="STRING" id="1048983.EL17_20215"/>
<dbReference type="SUPFAM" id="SSF63829">
    <property type="entry name" value="Calcium-dependent phosphotriesterase"/>
    <property type="match status" value="1"/>
</dbReference>
<sequence>MPNPKLISFVLLIFFNLLSPTLFSQNLKFKTYQVEQGLSNNSINVMANDPLGGIWIGTWDGLNYFDGKNFTVFGHQLDNPNSLAGNYVNAIVVDKYHQLWVWADPETISLKVGKHEFDNFHFDQRITNLGVDKNGEVLVKLMDHGTYIFKDHSFQKCKSCVFSPSEQKKQIPEAIAKDKLLYSAKDKKGNHWWGTLSQGLFYAPYHINDKEKNNIQQYKADPFNPYGLRSNEVTAVLEDVFGNVWLGLKDGGVSRVIKNSAQINHIFAHPVSHPELVNETVRAVNKQVNGTLWIGYYSSGIYYRENGQEEFSPLQYPQELADDNWKRIRAIFEDSNGTVWVGTYQGIFTVKDHRIDRIFHEKNENSFIKRNYGFAEDVENKRIWVASWGGAMLYDLSAERFVPFEGQDKIQDKHIRGVYFHDGKLYLTTEKNGVLIWENGEVSCFDNKNGLLDNSTYSVYKDEDTGNIWIGTHGGITIWDESKGSSTYITQNNGLLSDLVYSLHGHGDKVWISTTNGIGFIKKSDFTVRVLLPEEGWQSAEYSEGASFQTESGLLYFGGVNGLNYFHPNDLDLNQPNPILKLEMITENGSKDLQVAVKQIAIGDIAKDTILYRVLPHDPEWKYLPQSNLLTIDGLKDGNYLLEVKNRLDYESASVSVPFTINSPIYTKKYIYVLSGLLLSAVFLLFRQYQSKKVQQKLEKKIIQRTNLIAEQKKKLEEKNLALDLQNREIEAQRSRLLQLHNRQLHPDFEMDKFVDYLLRKVKSPLVDLKGVLEQASFRDPSVKVKALNTLAPLLNFTNDLESNTSINQLDPPSSSLTLLPDLFHSLNKDFEPTLAKYGIKYEYAENLSPDWVSLDVVRLKLFFQYLFKGLIKFLDKGSVLEIKLLSKGKLLQIQIITDSSTLKDSLSEYRQFNMYHQSARRMLNELQGKMTLEGIDGKVAIEVDIPYDLLAENQQLLENRHWKHLDLKVQVPEGKKVVLLYGKRHEADSLVKILDSSLYFLIIEHEIDMMSSALQTVNIDVLVIYNEKLTENVATLLNAIQLKDSFAAIPILYIYEFISPSFQEKLMDMGVNAFLKMPSSRAFINKTVKYLLKERKPAESSSLVDRVFDGKERAYPLSPNEKLMQEALIKIKRNFTATDFRIETLCEEMGISKMKLYRLFKELAGKAPSDIIIHLRLDMACELLQNSQMNISEVSYNCGFNDPKHFSKLFKKHFGTSPKNFQMQKNKILLTSH</sequence>
<keyword evidence="7" id="KW-1185">Reference proteome</keyword>
<name>A0A074KSV2_9BACT</name>
<dbReference type="InterPro" id="IPR011110">
    <property type="entry name" value="Reg_prop"/>
</dbReference>
<dbReference type="Gene3D" id="1.10.10.60">
    <property type="entry name" value="Homeodomain-like"/>
    <property type="match status" value="1"/>
</dbReference>
<dbReference type="Pfam" id="PF07494">
    <property type="entry name" value="Reg_prop"/>
    <property type="match status" value="2"/>
</dbReference>
<dbReference type="PRINTS" id="PR00032">
    <property type="entry name" value="HTHARAC"/>
</dbReference>
<dbReference type="eggNOG" id="COG2207">
    <property type="taxonomic scope" value="Bacteria"/>
</dbReference>
<dbReference type="OrthoDB" id="9797097at2"/>
<evidence type="ECO:0000313" key="7">
    <source>
        <dbReference type="Proteomes" id="UP000027821"/>
    </source>
</evidence>
<dbReference type="GO" id="GO:0043565">
    <property type="term" value="F:sequence-specific DNA binding"/>
    <property type="evidence" value="ECO:0007669"/>
    <property type="project" value="InterPro"/>
</dbReference>
<dbReference type="eggNOG" id="COG3292">
    <property type="taxonomic scope" value="Bacteria"/>
</dbReference>
<keyword evidence="1" id="KW-0805">Transcription regulation</keyword>
<evidence type="ECO:0000313" key="6">
    <source>
        <dbReference type="EMBL" id="KEO71999.1"/>
    </source>
</evidence>
<dbReference type="SMART" id="SM00342">
    <property type="entry name" value="HTH_ARAC"/>
    <property type="match status" value="1"/>
</dbReference>
<reference evidence="6 7" key="1">
    <citation type="submission" date="2014-04" db="EMBL/GenBank/DDBJ databases">
        <title>Characterization and application of a salt tolerant electro-active bacterium.</title>
        <authorList>
            <person name="Yang L."/>
            <person name="Wei S."/>
            <person name="Tay Q.X.M."/>
        </authorList>
    </citation>
    <scope>NUCLEOTIDE SEQUENCE [LARGE SCALE GENOMIC DNA]</scope>
    <source>
        <strain evidence="6 7">LY1</strain>
    </source>
</reference>
<dbReference type="InterPro" id="IPR009057">
    <property type="entry name" value="Homeodomain-like_sf"/>
</dbReference>
<dbReference type="GO" id="GO:0003700">
    <property type="term" value="F:DNA-binding transcription factor activity"/>
    <property type="evidence" value="ECO:0007669"/>
    <property type="project" value="InterPro"/>
</dbReference>
<proteinExistence type="predicted"/>
<keyword evidence="2" id="KW-0238">DNA-binding</keyword>
<dbReference type="PANTHER" id="PTHR43280:SF28">
    <property type="entry name" value="HTH-TYPE TRANSCRIPTIONAL ACTIVATOR RHAS"/>
    <property type="match status" value="1"/>
</dbReference>
<comment type="caution">
    <text evidence="6">The sequence shown here is derived from an EMBL/GenBank/DDBJ whole genome shotgun (WGS) entry which is preliminary data.</text>
</comment>
<dbReference type="Pfam" id="PF12833">
    <property type="entry name" value="HTH_18"/>
    <property type="match status" value="1"/>
</dbReference>
<evidence type="ECO:0000256" key="2">
    <source>
        <dbReference type="ARBA" id="ARBA00023125"/>
    </source>
</evidence>
<dbReference type="InterPro" id="IPR018060">
    <property type="entry name" value="HTH_AraC"/>
</dbReference>
<dbReference type="SUPFAM" id="SSF46689">
    <property type="entry name" value="Homeodomain-like"/>
    <property type="match status" value="1"/>
</dbReference>
<dbReference type="InterPro" id="IPR018062">
    <property type="entry name" value="HTH_AraC-typ_CS"/>
</dbReference>
<dbReference type="PROSITE" id="PS00041">
    <property type="entry name" value="HTH_ARAC_FAMILY_1"/>
    <property type="match status" value="1"/>
</dbReference>
<protein>
    <recommendedName>
        <fullName evidence="5">HTH araC/xylS-type domain-containing protein</fullName>
    </recommendedName>
</protein>
<dbReference type="AlphaFoldDB" id="A0A074KSV2"/>
<feature type="coiled-coil region" evidence="4">
    <location>
        <begin position="709"/>
        <end position="743"/>
    </location>
</feature>